<feature type="domain" description="MobA-like NTP transferase" evidence="1">
    <location>
        <begin position="94"/>
        <end position="214"/>
    </location>
</feature>
<dbReference type="PANTHER" id="PTHR43777:SF1">
    <property type="entry name" value="MOLYBDENUM COFACTOR CYTIDYLYLTRANSFERASE"/>
    <property type="match status" value="1"/>
</dbReference>
<dbReference type="InterPro" id="IPR025877">
    <property type="entry name" value="MobA-like_NTP_Trfase"/>
</dbReference>
<protein>
    <submittedName>
        <fullName evidence="2">Nucleotidyltransferase family protein</fullName>
    </submittedName>
</protein>
<gene>
    <name evidence="2" type="ORF">G5B17_07900</name>
</gene>
<reference evidence="2 3" key="1">
    <citation type="journal article" date="2020" name="Cell Host Microbe">
        <title>Functional and Genomic Variation between Human-Derived Isolates of Lachnospiraceae Reveals Inter- and Intra-Species Diversity.</title>
        <authorList>
            <person name="Sorbara M.T."/>
            <person name="Littmann E.R."/>
            <person name="Fontana E."/>
            <person name="Moody T.U."/>
            <person name="Kohout C.E."/>
            <person name="Gjonbalaj M."/>
            <person name="Eaton V."/>
            <person name="Seok R."/>
            <person name="Leiner I.M."/>
            <person name="Pamer E.G."/>
        </authorList>
    </citation>
    <scope>NUCLEOTIDE SEQUENCE [LARGE SCALE GENOMIC DNA]</scope>
    <source>
        <strain evidence="2 3">MSK.17.74</strain>
    </source>
</reference>
<name>A0ABX2H574_9FIRM</name>
<dbReference type="EMBL" id="JAAITS010000018">
    <property type="protein sequence ID" value="NSG85355.1"/>
    <property type="molecule type" value="Genomic_DNA"/>
</dbReference>
<proteinExistence type="predicted"/>
<accession>A0ABX2H574</accession>
<dbReference type="Pfam" id="PF12804">
    <property type="entry name" value="NTP_transf_3"/>
    <property type="match status" value="2"/>
</dbReference>
<organism evidence="2 3">
    <name type="scientific">Blautia faecis</name>
    <dbReference type="NCBI Taxonomy" id="871665"/>
    <lineage>
        <taxon>Bacteria</taxon>
        <taxon>Bacillati</taxon>
        <taxon>Bacillota</taxon>
        <taxon>Clostridia</taxon>
        <taxon>Lachnospirales</taxon>
        <taxon>Lachnospiraceae</taxon>
        <taxon>Blautia</taxon>
    </lineage>
</organism>
<sequence>MKIALIMLAAGNSRRFGSNKLLYEIEGKPMYRHILEKLMIVAEWLEETECIEKVECGEHLEKQNEEGYKEEHIECNKVIAPLGEIKGKLFKQRECYKRITVVTQYEEIEQAARSMGVNVYINPHPDEGISSSLKIGLKANLDVDACLFTVSDQPWLTIATIRQLITLLKTSGKGIACVSCEGKLGNPCIFTKKYYDSLLSINGDKGGKAVITAHRDDTAVLKVNDVKELTDMDVKL</sequence>
<comment type="caution">
    <text evidence="2">The sequence shown here is derived from an EMBL/GenBank/DDBJ whole genome shotgun (WGS) entry which is preliminary data.</text>
</comment>
<dbReference type="InterPro" id="IPR029044">
    <property type="entry name" value="Nucleotide-diphossugar_trans"/>
</dbReference>
<dbReference type="Proteomes" id="UP001644719">
    <property type="component" value="Unassembled WGS sequence"/>
</dbReference>
<evidence type="ECO:0000313" key="3">
    <source>
        <dbReference type="Proteomes" id="UP001644719"/>
    </source>
</evidence>
<dbReference type="CDD" id="cd04182">
    <property type="entry name" value="GT_2_like_f"/>
    <property type="match status" value="1"/>
</dbReference>
<feature type="domain" description="MobA-like NTP transferase" evidence="1">
    <location>
        <begin position="6"/>
        <end position="38"/>
    </location>
</feature>
<evidence type="ECO:0000313" key="2">
    <source>
        <dbReference type="EMBL" id="NSG85355.1"/>
    </source>
</evidence>
<dbReference type="SUPFAM" id="SSF53448">
    <property type="entry name" value="Nucleotide-diphospho-sugar transferases"/>
    <property type="match status" value="1"/>
</dbReference>
<evidence type="ECO:0000259" key="1">
    <source>
        <dbReference type="Pfam" id="PF12804"/>
    </source>
</evidence>
<dbReference type="RefSeq" id="WP_173769663.1">
    <property type="nucleotide sequence ID" value="NZ_JAAITS010000018.1"/>
</dbReference>
<dbReference type="Gene3D" id="3.90.550.10">
    <property type="entry name" value="Spore Coat Polysaccharide Biosynthesis Protein SpsA, Chain A"/>
    <property type="match status" value="1"/>
</dbReference>
<dbReference type="PANTHER" id="PTHR43777">
    <property type="entry name" value="MOLYBDENUM COFACTOR CYTIDYLYLTRANSFERASE"/>
    <property type="match status" value="1"/>
</dbReference>
<keyword evidence="3" id="KW-1185">Reference proteome</keyword>